<dbReference type="Gene3D" id="1.20.1640.10">
    <property type="entry name" value="Multidrug efflux transporter AcrB transmembrane domain"/>
    <property type="match status" value="2"/>
</dbReference>
<dbReference type="InterPro" id="IPR027463">
    <property type="entry name" value="AcrB_DN_DC_subdom"/>
</dbReference>
<dbReference type="EMBL" id="CP158375">
    <property type="protein sequence ID" value="XDO97509.1"/>
    <property type="molecule type" value="Genomic_DNA"/>
</dbReference>
<evidence type="ECO:0000313" key="2">
    <source>
        <dbReference type="EMBL" id="XDO97509.1"/>
    </source>
</evidence>
<dbReference type="PANTHER" id="PTHR32063">
    <property type="match status" value="1"/>
</dbReference>
<dbReference type="Gene3D" id="3.30.70.1440">
    <property type="entry name" value="Multidrug efflux transporter AcrB pore domain"/>
    <property type="match status" value="1"/>
</dbReference>
<dbReference type="PANTHER" id="PTHR32063:SF24">
    <property type="entry name" value="CATION EFFLUX SYSTEM (ACRB_ACRD_ACRF FAMILY)"/>
    <property type="match status" value="1"/>
</dbReference>
<feature type="transmembrane region" description="Helical" evidence="1">
    <location>
        <begin position="909"/>
        <end position="932"/>
    </location>
</feature>
<dbReference type="AlphaFoldDB" id="A0AB39KV43"/>
<dbReference type="Gene3D" id="3.30.70.1320">
    <property type="entry name" value="Multidrug efflux transporter AcrB pore domain like"/>
    <property type="match status" value="1"/>
</dbReference>
<dbReference type="Gene3D" id="3.30.2090.10">
    <property type="entry name" value="Multidrug efflux transporter AcrB TolC docking domain, DN and DC subdomains"/>
    <property type="match status" value="2"/>
</dbReference>
<reference evidence="2" key="1">
    <citation type="submission" date="2024-06" db="EMBL/GenBank/DDBJ databases">
        <title>Caulobacter inopinatus, sp. nov.</title>
        <authorList>
            <person name="Donachie S.P."/>
        </authorList>
    </citation>
    <scope>NUCLEOTIDE SEQUENCE</scope>
    <source>
        <strain evidence="2">73W</strain>
    </source>
</reference>
<feature type="transmembrane region" description="Helical" evidence="1">
    <location>
        <begin position="461"/>
        <end position="484"/>
    </location>
</feature>
<dbReference type="GO" id="GO:0005886">
    <property type="term" value="C:plasma membrane"/>
    <property type="evidence" value="ECO:0007669"/>
    <property type="project" value="TreeGrafter"/>
</dbReference>
<feature type="transmembrane region" description="Helical" evidence="1">
    <location>
        <begin position="429"/>
        <end position="449"/>
    </location>
</feature>
<feature type="transmembrane region" description="Helical" evidence="1">
    <location>
        <begin position="979"/>
        <end position="1001"/>
    </location>
</feature>
<feature type="transmembrane region" description="Helical" evidence="1">
    <location>
        <begin position="854"/>
        <end position="874"/>
    </location>
</feature>
<keyword evidence="1" id="KW-0472">Membrane</keyword>
<keyword evidence="1" id="KW-0812">Transmembrane</keyword>
<dbReference type="SUPFAM" id="SSF82714">
    <property type="entry name" value="Multidrug efflux transporter AcrB TolC docking domain, DN and DC subdomains"/>
    <property type="match status" value="2"/>
</dbReference>
<dbReference type="Gene3D" id="3.30.70.1430">
    <property type="entry name" value="Multidrug efflux transporter AcrB pore domain"/>
    <property type="match status" value="2"/>
</dbReference>
<name>A0AB39KV43_9CAUL</name>
<dbReference type="PRINTS" id="PR00702">
    <property type="entry name" value="ACRIFLAVINRP"/>
</dbReference>
<feature type="transmembrane region" description="Helical" evidence="1">
    <location>
        <begin position="359"/>
        <end position="379"/>
    </location>
</feature>
<dbReference type="SUPFAM" id="SSF82866">
    <property type="entry name" value="Multidrug efflux transporter AcrB transmembrane domain"/>
    <property type="match status" value="2"/>
</dbReference>
<protein>
    <submittedName>
        <fullName evidence="2">Efflux RND transporter permease subunit</fullName>
    </submittedName>
</protein>
<evidence type="ECO:0000256" key="1">
    <source>
        <dbReference type="SAM" id="Phobius"/>
    </source>
</evidence>
<feature type="transmembrane region" description="Helical" evidence="1">
    <location>
        <begin position="334"/>
        <end position="352"/>
    </location>
</feature>
<dbReference type="InterPro" id="IPR001036">
    <property type="entry name" value="Acrflvin-R"/>
</dbReference>
<accession>A0AB39KV43</accession>
<dbReference type="SUPFAM" id="SSF82693">
    <property type="entry name" value="Multidrug efflux transporter AcrB pore domain, PN1, PN2, PC1 and PC2 subdomains"/>
    <property type="match status" value="3"/>
</dbReference>
<sequence>MNFNPAAFAVRRWQFTLVAFGLLIALGVNALMTTPRSEDPQFPTPIYIIQAVMPGAEPADMEQLVAKPIEDVMAGLDNVNEVASTSVDGAATVQLEFDWGVDPERKYDEVLRELNALRPNLPAGIVNLEVRRIRTIEVAFVQTALVSDVLPMRRLEKLADRMRERLERVPGVRKGEYWGAPASEVRVSLNPGRLTELRLPPSAVADALRAAGSDVPIGAIHAGDRRFNVKSGGAFRSLETVKNTPVREMNGQVVRVRDVADVAWAQDEANHLARFDGRRAVFVTAMPKDGVDVTKVTDDVNAELDEFEKTLPAGVKLERAFQQSENIKHRLGSLFRDFGLALALVLVTLLPLGIRASGVVMLSIPLSLLIGLALVQAFGFTINQLSIAGFVLSLGLLVDDSIVVTENIARHLREGEDRTTAAIKATGQISLAVIGCTATLMLAFLPLLALPGGAGQFIKSLPVTVLCTVGASLIVSLTIIPFLASRMLSRQEDPEGNRILRAVNGGIHRFYTPILHRALGRPWLASAILGAICLTAVPIMGIIGSSLFPPAETPQFLVRVETPEGTALERTDKALRFVEQRLSREPEIRWVAANLGRGNPRIYYNQGQGNAQANYAEVFTTLEKWEPGESEKLLDSIRADFANYPGAKISLITFTNGPPVDAPVQVRIRGQNLQVLKALADRAERIIKATPGTRDVDNPLRLARTDLDLGVDEAKAAALGVPAGAARRVARLALSGEETSRFRDVDGDDYAVRVRLPMDDRNDLSALTGIYVPTADGRSAPLGAVAEPTFRSSPANISRYERERTVSISSEVKTGYLTSAVTADVIKRLEAELSLPPGYRLAIGGEAEAQQESFGGMGAAIMVAIGGILAVLVLEFGKFRTALVVAGVIPLGIFGAAAALMVTGHSLSFTATIGLIALIGIEIKNSILLVDFTEQLRKEGMPLREAIEKAGEVRFLPVLLTSVTAIGGLLPLAMEGSGLYSPLAIAIIGGLITSTLLSRVATPVTYWLLERGKEDGGFGLMEWLRGRFA</sequence>
<dbReference type="RefSeq" id="WP_369060775.1">
    <property type="nucleotide sequence ID" value="NZ_CP158375.1"/>
</dbReference>
<proteinExistence type="predicted"/>
<dbReference type="GO" id="GO:0042910">
    <property type="term" value="F:xenobiotic transmembrane transporter activity"/>
    <property type="evidence" value="ECO:0007669"/>
    <property type="project" value="TreeGrafter"/>
</dbReference>
<gene>
    <name evidence="2" type="ORF">ABOZ73_03555</name>
</gene>
<feature type="transmembrane region" description="Helical" evidence="1">
    <location>
        <begin position="953"/>
        <end position="973"/>
    </location>
</feature>
<organism evidence="2">
    <name type="scientific">Caulobacter sp. 73W</name>
    <dbReference type="NCBI Taxonomy" id="3161137"/>
    <lineage>
        <taxon>Bacteria</taxon>
        <taxon>Pseudomonadati</taxon>
        <taxon>Pseudomonadota</taxon>
        <taxon>Alphaproteobacteria</taxon>
        <taxon>Caulobacterales</taxon>
        <taxon>Caulobacteraceae</taxon>
        <taxon>Caulobacter</taxon>
    </lineage>
</organism>
<dbReference type="Pfam" id="PF00873">
    <property type="entry name" value="ACR_tran"/>
    <property type="match status" value="1"/>
</dbReference>
<keyword evidence="1" id="KW-1133">Transmembrane helix</keyword>
<feature type="transmembrane region" description="Helical" evidence="1">
    <location>
        <begin position="881"/>
        <end position="903"/>
    </location>
</feature>
<feature type="transmembrane region" description="Helical" evidence="1">
    <location>
        <begin position="523"/>
        <end position="548"/>
    </location>
</feature>